<dbReference type="SUPFAM" id="SSF142877">
    <property type="entry name" value="EndoU-like"/>
    <property type="match status" value="1"/>
</dbReference>
<keyword evidence="15" id="KW-1185">Reference proteome</keyword>
<evidence type="ECO:0000313" key="14">
    <source>
        <dbReference type="EMBL" id="CAH0405327.1"/>
    </source>
</evidence>
<evidence type="ECO:0000256" key="12">
    <source>
        <dbReference type="SAM" id="MobiDB-lite"/>
    </source>
</evidence>
<dbReference type="EMBL" id="OU963897">
    <property type="protein sequence ID" value="CAH0405327.1"/>
    <property type="molecule type" value="Genomic_DNA"/>
</dbReference>
<feature type="domain" description="EndoU" evidence="13">
    <location>
        <begin position="311"/>
        <end position="574"/>
    </location>
</feature>
<dbReference type="InterPro" id="IPR039787">
    <property type="entry name" value="ENDOU"/>
</dbReference>
<proteinExistence type="inferred from homology"/>
<name>A0ABN8B765_CHISP</name>
<evidence type="ECO:0000256" key="8">
    <source>
        <dbReference type="ARBA" id="ARBA00022884"/>
    </source>
</evidence>
<keyword evidence="10" id="KW-0456">Lyase</keyword>
<sequence>MKYKLRCIIVTVYLFSQSIGLEYNKQRYTQNTDFLLHEAGINPNTPKKENVAPSNFGNNRAPPNSDTLKSDFPPLGPTPSLHIPKASQNTRTTQTSAKRDYVAPNYPSIQTPKTTQPAQPSHNPQSSGNRNNVATGLPTLQPAASSQGKLNSYSNPKPTQMTQPAGKRDYVNPNIPSNNPNTEQGKVKHLVNFYDGKSQPNNPQKTPSYSSILQGAMNNQGSSISQPPTPTVQTQTHKPLSYSEVISGSNSNRNTATSIKTTVKPFSKVTSTPMRPTNPTHPATRRPLVPPSSVLNNNHGNNAVNNRNSVTETELQTLSEELLRKDTNNAARYITINYQGKTTSQSLEDKAPLPLLTVSQEAWNIPTIQTFVALLDNYERDTLVNEYVTPQERIEENSFMDAIMSTTVIRHLMNFFKEKGYVTPDPKQQRDFLKQLWFTLYSRGKGKISSSGFEHSFVSELKNGEVSGLHNWIYFSKEEQANRLNYLGYLKYEEFNGKGAVMKLHFNQQGVDKPVDSLFIGTSPELEIALYTLCYVTRVDNDCRLKLSGKDVNIITYNFRYRSKNLIGSAYPQI</sequence>
<feature type="compositionally biased region" description="Polar residues" evidence="12">
    <location>
        <begin position="142"/>
        <end position="163"/>
    </location>
</feature>
<feature type="region of interest" description="Disordered" evidence="12">
    <location>
        <begin position="39"/>
        <end position="184"/>
    </location>
</feature>
<keyword evidence="6 11" id="KW-0255">Endonuclease</keyword>
<gene>
    <name evidence="14" type="ORF">CHILSU_LOCUS8688</name>
</gene>
<organism evidence="14 15">
    <name type="scientific">Chilo suppressalis</name>
    <name type="common">Asiatic rice borer moth</name>
    <dbReference type="NCBI Taxonomy" id="168631"/>
    <lineage>
        <taxon>Eukaryota</taxon>
        <taxon>Metazoa</taxon>
        <taxon>Ecdysozoa</taxon>
        <taxon>Arthropoda</taxon>
        <taxon>Hexapoda</taxon>
        <taxon>Insecta</taxon>
        <taxon>Pterygota</taxon>
        <taxon>Neoptera</taxon>
        <taxon>Endopterygota</taxon>
        <taxon>Lepidoptera</taxon>
        <taxon>Glossata</taxon>
        <taxon>Ditrysia</taxon>
        <taxon>Pyraloidea</taxon>
        <taxon>Crambidae</taxon>
        <taxon>Crambinae</taxon>
        <taxon>Chilo</taxon>
    </lineage>
</organism>
<evidence type="ECO:0000256" key="3">
    <source>
        <dbReference type="ARBA" id="ARBA00011245"/>
    </source>
</evidence>
<feature type="chain" id="PRO_5044958092" description="EndoU domain-containing protein" evidence="11">
    <location>
        <begin position="21"/>
        <end position="574"/>
    </location>
</feature>
<evidence type="ECO:0000256" key="1">
    <source>
        <dbReference type="ARBA" id="ARBA00001936"/>
    </source>
</evidence>
<dbReference type="InterPro" id="IPR018998">
    <property type="entry name" value="EndoU_C"/>
</dbReference>
<feature type="compositionally biased region" description="Polar residues" evidence="12">
    <location>
        <begin position="86"/>
        <end position="96"/>
    </location>
</feature>
<dbReference type="PANTHER" id="PTHR12439:SF42">
    <property type="entry name" value="ENDORIBONUCLEASE-RELATED"/>
    <property type="match status" value="1"/>
</dbReference>
<evidence type="ECO:0000256" key="5">
    <source>
        <dbReference type="ARBA" id="ARBA00022723"/>
    </source>
</evidence>
<protein>
    <recommendedName>
        <fullName evidence="13">EndoU domain-containing protein</fullName>
    </recommendedName>
</protein>
<dbReference type="InterPro" id="IPR037227">
    <property type="entry name" value="EndoU-like"/>
</dbReference>
<keyword evidence="4 11" id="KW-0540">Nuclease</keyword>
<feature type="region of interest" description="Disordered" evidence="12">
    <location>
        <begin position="217"/>
        <end position="288"/>
    </location>
</feature>
<feature type="compositionally biased region" description="Polar residues" evidence="12">
    <location>
        <begin position="174"/>
        <end position="184"/>
    </location>
</feature>
<evidence type="ECO:0000259" key="13">
    <source>
        <dbReference type="PROSITE" id="PS51959"/>
    </source>
</evidence>
<keyword evidence="8 11" id="KW-0694">RNA-binding</keyword>
<comment type="subunit">
    <text evidence="3 11">Monomer.</text>
</comment>
<evidence type="ECO:0000256" key="10">
    <source>
        <dbReference type="ARBA" id="ARBA00023239"/>
    </source>
</evidence>
<keyword evidence="11" id="KW-0732">Signal</keyword>
<evidence type="ECO:0000256" key="7">
    <source>
        <dbReference type="ARBA" id="ARBA00022801"/>
    </source>
</evidence>
<feature type="compositionally biased region" description="Polar residues" evidence="12">
    <location>
        <begin position="244"/>
        <end position="261"/>
    </location>
</feature>
<evidence type="ECO:0000256" key="6">
    <source>
        <dbReference type="ARBA" id="ARBA00022759"/>
    </source>
</evidence>
<keyword evidence="9 11" id="KW-0464">Manganese</keyword>
<dbReference type="PANTHER" id="PTHR12439">
    <property type="entry name" value="PLACENTAL PROTEIN 11-RELATED"/>
    <property type="match status" value="1"/>
</dbReference>
<feature type="compositionally biased region" description="Polar residues" evidence="12">
    <location>
        <begin position="107"/>
        <end position="134"/>
    </location>
</feature>
<evidence type="ECO:0000256" key="4">
    <source>
        <dbReference type="ARBA" id="ARBA00022722"/>
    </source>
</evidence>
<comment type="similarity">
    <text evidence="2 11">Belongs to the ENDOU family.</text>
</comment>
<dbReference type="Pfam" id="PF09412">
    <property type="entry name" value="XendoU"/>
    <property type="match status" value="1"/>
</dbReference>
<evidence type="ECO:0000256" key="2">
    <source>
        <dbReference type="ARBA" id="ARBA00010168"/>
    </source>
</evidence>
<evidence type="ECO:0000313" key="15">
    <source>
        <dbReference type="Proteomes" id="UP001153292"/>
    </source>
</evidence>
<feature type="signal peptide" evidence="11">
    <location>
        <begin position="1"/>
        <end position="20"/>
    </location>
</feature>
<dbReference type="Proteomes" id="UP001153292">
    <property type="component" value="Chromosome 4"/>
</dbReference>
<comment type="cofactor">
    <cofactor evidence="1 11">
        <name>Mn(2+)</name>
        <dbReference type="ChEBI" id="CHEBI:29035"/>
    </cofactor>
</comment>
<keyword evidence="7 11" id="KW-0378">Hydrolase</keyword>
<reference evidence="14" key="1">
    <citation type="submission" date="2021-12" db="EMBL/GenBank/DDBJ databases">
        <authorList>
            <person name="King R."/>
        </authorList>
    </citation>
    <scope>NUCLEOTIDE SEQUENCE</scope>
</reference>
<keyword evidence="5 11" id="KW-0479">Metal-binding</keyword>
<evidence type="ECO:0000256" key="9">
    <source>
        <dbReference type="ARBA" id="ARBA00023211"/>
    </source>
</evidence>
<feature type="compositionally biased region" description="Polar residues" evidence="12">
    <location>
        <begin position="268"/>
        <end position="281"/>
    </location>
</feature>
<accession>A0ABN8B765</accession>
<feature type="compositionally biased region" description="Polar residues" evidence="12">
    <location>
        <begin position="52"/>
        <end position="67"/>
    </location>
</feature>
<dbReference type="CDD" id="cd21159">
    <property type="entry name" value="XendoU"/>
    <property type="match status" value="1"/>
</dbReference>
<evidence type="ECO:0000256" key="11">
    <source>
        <dbReference type="RuleBase" id="RU367085"/>
    </source>
</evidence>
<dbReference type="PROSITE" id="PS51959">
    <property type="entry name" value="ENDOU"/>
    <property type="match status" value="1"/>
</dbReference>